<protein>
    <submittedName>
        <fullName evidence="7">Uncharacterized protein</fullName>
    </submittedName>
</protein>
<dbReference type="EMBL" id="CAJNYU010004374">
    <property type="protein sequence ID" value="CAF3748309.1"/>
    <property type="molecule type" value="Genomic_DNA"/>
</dbReference>
<dbReference type="EMBL" id="CAJOBQ010000418">
    <property type="protein sequence ID" value="CAF4350676.1"/>
    <property type="molecule type" value="Genomic_DNA"/>
</dbReference>
<dbReference type="EMBL" id="CAJNYD010003087">
    <property type="protein sequence ID" value="CAF3475336.1"/>
    <property type="molecule type" value="Genomic_DNA"/>
</dbReference>
<evidence type="ECO:0000313" key="3">
    <source>
        <dbReference type="EMBL" id="CAF3475336.1"/>
    </source>
</evidence>
<dbReference type="EMBL" id="CAJNYT010000345">
    <property type="protein sequence ID" value="CAF3344815.1"/>
    <property type="molecule type" value="Genomic_DNA"/>
</dbReference>
<evidence type="ECO:0000313" key="8">
    <source>
        <dbReference type="EMBL" id="CAF4621406.1"/>
    </source>
</evidence>
<dbReference type="EMBL" id="CAJNXB010002784">
    <property type="protein sequence ID" value="CAF3276758.1"/>
    <property type="molecule type" value="Genomic_DNA"/>
</dbReference>
<dbReference type="Proteomes" id="UP000663872">
    <property type="component" value="Unassembled WGS sequence"/>
</dbReference>
<evidence type="ECO:0000313" key="10">
    <source>
        <dbReference type="Proteomes" id="UP000663873"/>
    </source>
</evidence>
<sequence length="167" mass="19705">MDKPQSKCFQDFIVCLDELKTPPTSLDNEVTIGRVLQYLTNVLKVQNRRKIYGFLANFTHITFYCTEKKPYSTSYNYYKSQNFKLFDSFSELSSSVGTKRNLNKETWKIFTTYLTMNPNFYQYTTLNINPLDDLRGDRYSISKEKRLSFALLKVKPVFLLRSVELFS</sequence>
<dbReference type="Proteomes" id="UP000663848">
    <property type="component" value="Unassembled WGS sequence"/>
</dbReference>
<dbReference type="Proteomes" id="UP000663873">
    <property type="component" value="Unassembled WGS sequence"/>
</dbReference>
<dbReference type="Proteomes" id="UP000663833">
    <property type="component" value="Unassembled WGS sequence"/>
</dbReference>
<gene>
    <name evidence="4" type="ORF">FME351_LOCUS30682</name>
    <name evidence="2" type="ORF">GRG538_LOCUS4968</name>
    <name evidence="7" type="ORF">HFQ381_LOCUS25108</name>
    <name evidence="3" type="ORF">LUA448_LOCUS23663</name>
    <name evidence="8" type="ORF">QYT958_LOCUS12872</name>
    <name evidence="1" type="ORF">TIS948_LOCUS16646</name>
    <name evidence="5" type="ORF">TSG867_LOCUS9519</name>
    <name evidence="6" type="ORF">UJA718_LOCUS16708</name>
</gene>
<dbReference type="AlphaFoldDB" id="A0A820T9Z0"/>
<evidence type="ECO:0000313" key="1">
    <source>
        <dbReference type="EMBL" id="CAF3276758.1"/>
    </source>
</evidence>
<dbReference type="OrthoDB" id="10038917at2759"/>
<accession>A0A820T9Z0</accession>
<dbReference type="Proteomes" id="UP000663862">
    <property type="component" value="Unassembled WGS sequence"/>
</dbReference>
<proteinExistence type="predicted"/>
<evidence type="ECO:0000313" key="2">
    <source>
        <dbReference type="EMBL" id="CAF3344815.1"/>
    </source>
</evidence>
<dbReference type="Proteomes" id="UP000663851">
    <property type="component" value="Unassembled WGS sequence"/>
</dbReference>
<name>A0A820T9Z0_9BILA</name>
<comment type="caution">
    <text evidence="7">The sequence shown here is derived from an EMBL/GenBank/DDBJ whole genome shotgun (WGS) entry which is preliminary data.</text>
</comment>
<dbReference type="Proteomes" id="UP000663825">
    <property type="component" value="Unassembled WGS sequence"/>
</dbReference>
<evidence type="ECO:0000313" key="6">
    <source>
        <dbReference type="EMBL" id="CAF4365129.1"/>
    </source>
</evidence>
<evidence type="ECO:0000313" key="5">
    <source>
        <dbReference type="EMBL" id="CAF4350676.1"/>
    </source>
</evidence>
<dbReference type="EMBL" id="CAJOBP010002619">
    <property type="protein sequence ID" value="CAF4365129.1"/>
    <property type="molecule type" value="Genomic_DNA"/>
</dbReference>
<evidence type="ECO:0000313" key="9">
    <source>
        <dbReference type="Proteomes" id="UP000663851"/>
    </source>
</evidence>
<dbReference type="EMBL" id="CAJOBR010001602">
    <property type="protein sequence ID" value="CAF4621406.1"/>
    <property type="molecule type" value="Genomic_DNA"/>
</dbReference>
<dbReference type="Proteomes" id="UP000663869">
    <property type="component" value="Unassembled WGS sequence"/>
</dbReference>
<evidence type="ECO:0000313" key="7">
    <source>
        <dbReference type="EMBL" id="CAF4466717.1"/>
    </source>
</evidence>
<evidence type="ECO:0000313" key="4">
    <source>
        <dbReference type="EMBL" id="CAF3748309.1"/>
    </source>
</evidence>
<organism evidence="7 9">
    <name type="scientific">Rotaria socialis</name>
    <dbReference type="NCBI Taxonomy" id="392032"/>
    <lineage>
        <taxon>Eukaryota</taxon>
        <taxon>Metazoa</taxon>
        <taxon>Spiralia</taxon>
        <taxon>Gnathifera</taxon>
        <taxon>Rotifera</taxon>
        <taxon>Eurotatoria</taxon>
        <taxon>Bdelloidea</taxon>
        <taxon>Philodinida</taxon>
        <taxon>Philodinidae</taxon>
        <taxon>Rotaria</taxon>
    </lineage>
</organism>
<keyword evidence="10" id="KW-1185">Reference proteome</keyword>
<reference evidence="7" key="1">
    <citation type="submission" date="2021-02" db="EMBL/GenBank/DDBJ databases">
        <authorList>
            <person name="Nowell W R."/>
        </authorList>
    </citation>
    <scope>NUCLEOTIDE SEQUENCE</scope>
</reference>
<dbReference type="EMBL" id="CAJOBO010002756">
    <property type="protein sequence ID" value="CAF4466717.1"/>
    <property type="molecule type" value="Genomic_DNA"/>
</dbReference>